<organism evidence="2 3">
    <name type="scientific">Neoaquamicrobium microcysteis</name>
    <dbReference type="NCBI Taxonomy" id="2682781"/>
    <lineage>
        <taxon>Bacteria</taxon>
        <taxon>Pseudomonadati</taxon>
        <taxon>Pseudomonadota</taxon>
        <taxon>Alphaproteobacteria</taxon>
        <taxon>Hyphomicrobiales</taxon>
        <taxon>Phyllobacteriaceae</taxon>
        <taxon>Neoaquamicrobium</taxon>
    </lineage>
</organism>
<feature type="transmembrane region" description="Helical" evidence="1">
    <location>
        <begin position="41"/>
        <end position="61"/>
    </location>
</feature>
<accession>A0A5D4H5V7</accession>
<dbReference type="AlphaFoldDB" id="A0A5D4H5V7"/>
<keyword evidence="1" id="KW-0812">Transmembrane</keyword>
<keyword evidence="1" id="KW-0472">Membrane</keyword>
<dbReference type="EMBL" id="VSZS01000051">
    <property type="protein sequence ID" value="TYR35662.1"/>
    <property type="molecule type" value="Genomic_DNA"/>
</dbReference>
<evidence type="ECO:0000313" key="3">
    <source>
        <dbReference type="Proteomes" id="UP000323258"/>
    </source>
</evidence>
<evidence type="ECO:0000256" key="1">
    <source>
        <dbReference type="SAM" id="Phobius"/>
    </source>
</evidence>
<reference evidence="2 3" key="1">
    <citation type="submission" date="2019-08" db="EMBL/GenBank/DDBJ databases">
        <authorList>
            <person name="Seo Y.L."/>
        </authorList>
    </citation>
    <scope>NUCLEOTIDE SEQUENCE [LARGE SCALE GENOMIC DNA]</scope>
    <source>
        <strain evidence="2 3">MaA-C15</strain>
    </source>
</reference>
<protein>
    <submittedName>
        <fullName evidence="2">Uncharacterized protein</fullName>
    </submittedName>
</protein>
<dbReference type="Proteomes" id="UP000323258">
    <property type="component" value="Unassembled WGS sequence"/>
</dbReference>
<evidence type="ECO:0000313" key="2">
    <source>
        <dbReference type="EMBL" id="TYR35662.1"/>
    </source>
</evidence>
<sequence>MNSIGRFILSIFLAPGDWVSDRLGVTADQNRDLMRMLVNSLFWILMAVVGLAIWTSGLPIYQ</sequence>
<gene>
    <name evidence="2" type="ORF">FY036_02015</name>
</gene>
<keyword evidence="3" id="KW-1185">Reference proteome</keyword>
<reference evidence="2 3" key="2">
    <citation type="submission" date="2019-09" db="EMBL/GenBank/DDBJ databases">
        <title>Mesorhizobium sp. MaA-C15 isolated from Microcystis aeruginosa.</title>
        <authorList>
            <person name="Jeong S.E."/>
            <person name="Jin H.M."/>
            <person name="Jeon C.O."/>
        </authorList>
    </citation>
    <scope>NUCLEOTIDE SEQUENCE [LARGE SCALE GENOMIC DNA]</scope>
    <source>
        <strain evidence="2 3">MaA-C15</strain>
    </source>
</reference>
<name>A0A5D4H5V7_9HYPH</name>
<dbReference type="RefSeq" id="WP_148913034.1">
    <property type="nucleotide sequence ID" value="NZ_VSZS01000051.1"/>
</dbReference>
<proteinExistence type="predicted"/>
<dbReference type="OrthoDB" id="8090107at2"/>
<comment type="caution">
    <text evidence="2">The sequence shown here is derived from an EMBL/GenBank/DDBJ whole genome shotgun (WGS) entry which is preliminary data.</text>
</comment>
<keyword evidence="1" id="KW-1133">Transmembrane helix</keyword>